<dbReference type="GO" id="GO:0071006">
    <property type="term" value="C:U2-type catalytic step 1 spliceosome"/>
    <property type="evidence" value="ECO:0007669"/>
    <property type="project" value="TreeGrafter"/>
</dbReference>
<sequence length="429" mass="47558">MFCAISGEPPEFPVVSVKSGQVYEKRLIIKYINDNGKEPTTDEPLSLDDLVDLKTSPKTVKPRPPTLTSIPSLLSVFQNEWDSLMLETFTLKQQYQQVRQELSHALYQHDAACRVIARLVKERDSAREYVFPRAHLGVAPSADAAVPEQDATMEHRVRISPFPFHLLISTYLTCAPTHRRPTLLFDRLSKGRKKRKPPTEGYTSSDSIKEFSQVSSIPSLHASRPPGISSLDLDHTRGLVLTGGNDKHVLIYNRDEDKTVATLKGHTKKVNAVAWRGRTDGDHDVALSAGADKTVRIWAPSEKGHSLAHSIQCHTGEVTGVTVHPSLDYFASASHDSTWAFHDIETGKTYVQKSDPESQSGWRGELCGVMFVGGILVYGYTSVQFHPDGMILGTGMESVVRIWDVKGQQNIATFPSHTGKVRAMAFSEN</sequence>
<dbReference type="GO" id="GO:0006281">
    <property type="term" value="P:DNA repair"/>
    <property type="evidence" value="ECO:0007669"/>
    <property type="project" value="UniProtKB-KW"/>
</dbReference>
<keyword evidence="6 15" id="KW-0808">Transferase</keyword>
<dbReference type="Gene3D" id="3.30.40.10">
    <property type="entry name" value="Zinc/RING finger domain, C3HC4 (zinc finger)"/>
    <property type="match status" value="1"/>
</dbReference>
<dbReference type="GO" id="GO:0005737">
    <property type="term" value="C:cytoplasm"/>
    <property type="evidence" value="ECO:0007669"/>
    <property type="project" value="TreeGrafter"/>
</dbReference>
<feature type="repeat" description="WD" evidence="14">
    <location>
        <begin position="263"/>
        <end position="298"/>
    </location>
</feature>
<dbReference type="PROSITE" id="PS51698">
    <property type="entry name" value="U_BOX"/>
    <property type="match status" value="1"/>
</dbReference>
<evidence type="ECO:0000256" key="11">
    <source>
        <dbReference type="ARBA" id="ARBA00023187"/>
    </source>
</evidence>
<comment type="subcellular location">
    <subcellularLocation>
        <location evidence="1 15">Nucleus</location>
    </subcellularLocation>
</comment>
<keyword evidence="13 15" id="KW-0539">Nucleus</keyword>
<evidence type="ECO:0000313" key="18">
    <source>
        <dbReference type="EMBL" id="RUS25704.1"/>
    </source>
</evidence>
<dbReference type="Gene3D" id="2.130.10.10">
    <property type="entry name" value="YVTN repeat-like/Quinoprotein amine dehydrogenase"/>
    <property type="match status" value="1"/>
</dbReference>
<evidence type="ECO:0000256" key="12">
    <source>
        <dbReference type="ARBA" id="ARBA00023204"/>
    </source>
</evidence>
<dbReference type="EMBL" id="RBNJ01012268">
    <property type="protein sequence ID" value="RUS25704.1"/>
    <property type="molecule type" value="Genomic_DNA"/>
</dbReference>
<dbReference type="EC" id="2.3.2.27" evidence="15"/>
<dbReference type="GO" id="GO:0070534">
    <property type="term" value="P:protein K63-linked ubiquitination"/>
    <property type="evidence" value="ECO:0007669"/>
    <property type="project" value="UniProtKB-UniRule"/>
</dbReference>
<dbReference type="Pfam" id="PF08606">
    <property type="entry name" value="Prp19"/>
    <property type="match status" value="1"/>
</dbReference>
<dbReference type="CDD" id="cd16656">
    <property type="entry name" value="RING-Ubox_PRP19"/>
    <property type="match status" value="1"/>
</dbReference>
<dbReference type="GO" id="GO:0061630">
    <property type="term" value="F:ubiquitin protein ligase activity"/>
    <property type="evidence" value="ECO:0007669"/>
    <property type="project" value="UniProtKB-UniRule"/>
</dbReference>
<evidence type="ECO:0000256" key="9">
    <source>
        <dbReference type="ARBA" id="ARBA00022763"/>
    </source>
</evidence>
<evidence type="ECO:0000256" key="13">
    <source>
        <dbReference type="ARBA" id="ARBA00023242"/>
    </source>
</evidence>
<keyword evidence="19" id="KW-1185">Reference proteome</keyword>
<name>A0A433Q7E1_9FUNG</name>
<keyword evidence="11 15" id="KW-0508">mRNA splicing</keyword>
<dbReference type="InterPro" id="IPR036322">
    <property type="entry name" value="WD40_repeat_dom_sf"/>
</dbReference>
<proteinExistence type="inferred from homology"/>
<dbReference type="SMART" id="SM00320">
    <property type="entry name" value="WD40"/>
    <property type="match status" value="4"/>
</dbReference>
<evidence type="ECO:0000259" key="17">
    <source>
        <dbReference type="PROSITE" id="PS51698"/>
    </source>
</evidence>
<dbReference type="InterPro" id="IPR038959">
    <property type="entry name" value="Prp19"/>
</dbReference>
<evidence type="ECO:0000256" key="10">
    <source>
        <dbReference type="ARBA" id="ARBA00022786"/>
    </source>
</evidence>
<keyword evidence="9 15" id="KW-0227">DNA damage</keyword>
<dbReference type="PROSITE" id="PS50294">
    <property type="entry name" value="WD_REPEATS_REGION"/>
    <property type="match status" value="1"/>
</dbReference>
<dbReference type="InterPro" id="IPR013083">
    <property type="entry name" value="Znf_RING/FYVE/PHD"/>
</dbReference>
<comment type="similarity">
    <text evidence="3 15">Belongs to the WD repeat PRP19 family.</text>
</comment>
<dbReference type="PROSITE" id="PS50082">
    <property type="entry name" value="WD_REPEATS_2"/>
    <property type="match status" value="1"/>
</dbReference>
<dbReference type="PANTHER" id="PTHR43995">
    <property type="entry name" value="PRE-MRNA-PROCESSING FACTOR 19"/>
    <property type="match status" value="1"/>
</dbReference>
<dbReference type="GO" id="GO:0000974">
    <property type="term" value="C:Prp19 complex"/>
    <property type="evidence" value="ECO:0007669"/>
    <property type="project" value="UniProtKB-UniRule"/>
</dbReference>
<keyword evidence="4 14" id="KW-0853">WD repeat</keyword>
<comment type="subunit">
    <text evidence="15">Homotetramer.</text>
</comment>
<gene>
    <name evidence="18" type="ORF">BC938DRAFT_471769</name>
</gene>
<evidence type="ECO:0000313" key="19">
    <source>
        <dbReference type="Proteomes" id="UP000274822"/>
    </source>
</evidence>
<evidence type="ECO:0000256" key="4">
    <source>
        <dbReference type="ARBA" id="ARBA00022574"/>
    </source>
</evidence>
<comment type="pathway">
    <text evidence="2 15">Protein modification; protein ubiquitination.</text>
</comment>
<feature type="non-terminal residue" evidence="18">
    <location>
        <position position="429"/>
    </location>
</feature>
<dbReference type="SMART" id="SM00504">
    <property type="entry name" value="Ubox"/>
    <property type="match status" value="1"/>
</dbReference>
<dbReference type="SUPFAM" id="SSF50978">
    <property type="entry name" value="WD40 repeat-like"/>
    <property type="match status" value="1"/>
</dbReference>
<organism evidence="18 19">
    <name type="scientific">Jimgerdemannia flammicorona</name>
    <dbReference type="NCBI Taxonomy" id="994334"/>
    <lineage>
        <taxon>Eukaryota</taxon>
        <taxon>Fungi</taxon>
        <taxon>Fungi incertae sedis</taxon>
        <taxon>Mucoromycota</taxon>
        <taxon>Mucoromycotina</taxon>
        <taxon>Endogonomycetes</taxon>
        <taxon>Endogonales</taxon>
        <taxon>Endogonaceae</taxon>
        <taxon>Jimgerdemannia</taxon>
    </lineage>
</organism>
<evidence type="ECO:0000256" key="5">
    <source>
        <dbReference type="ARBA" id="ARBA00022664"/>
    </source>
</evidence>
<protein>
    <recommendedName>
        <fullName evidence="15">Pre-mRNA-processing factor 19</fullName>
        <ecNumber evidence="15">2.3.2.27</ecNumber>
    </recommendedName>
</protein>
<dbReference type="InterPro" id="IPR013915">
    <property type="entry name" value="Prp19_cc"/>
</dbReference>
<evidence type="ECO:0000256" key="8">
    <source>
        <dbReference type="ARBA" id="ARBA00022737"/>
    </source>
</evidence>
<evidence type="ECO:0000256" key="3">
    <source>
        <dbReference type="ARBA" id="ARBA00006388"/>
    </source>
</evidence>
<keyword evidence="8" id="KW-0677">Repeat</keyword>
<feature type="region of interest" description="Disordered" evidence="16">
    <location>
        <begin position="185"/>
        <end position="208"/>
    </location>
</feature>
<dbReference type="InterPro" id="IPR015943">
    <property type="entry name" value="WD40/YVTN_repeat-like_dom_sf"/>
</dbReference>
<keyword evidence="10 15" id="KW-0833">Ubl conjugation pathway</keyword>
<dbReference type="InterPro" id="IPR055340">
    <property type="entry name" value="RING-Ubox_PRP19"/>
</dbReference>
<dbReference type="Proteomes" id="UP000274822">
    <property type="component" value="Unassembled WGS sequence"/>
</dbReference>
<evidence type="ECO:0000256" key="6">
    <source>
        <dbReference type="ARBA" id="ARBA00022679"/>
    </source>
</evidence>
<dbReference type="FunFam" id="3.30.40.10:FF:000027">
    <property type="entry name" value="Pre-mRNA-processing factor 19, putative"/>
    <property type="match status" value="1"/>
</dbReference>
<evidence type="ECO:0000256" key="7">
    <source>
        <dbReference type="ARBA" id="ARBA00022728"/>
    </source>
</evidence>
<accession>A0A433Q7E1</accession>
<evidence type="ECO:0000256" key="2">
    <source>
        <dbReference type="ARBA" id="ARBA00004906"/>
    </source>
</evidence>
<feature type="domain" description="U-box" evidence="17">
    <location>
        <begin position="1"/>
        <end position="71"/>
    </location>
</feature>
<dbReference type="PANTHER" id="PTHR43995:SF1">
    <property type="entry name" value="PRE-MRNA-PROCESSING FACTOR 19"/>
    <property type="match status" value="1"/>
</dbReference>
<evidence type="ECO:0000256" key="15">
    <source>
        <dbReference type="RuleBase" id="RU367101"/>
    </source>
</evidence>
<dbReference type="SUPFAM" id="SSF57850">
    <property type="entry name" value="RING/U-box"/>
    <property type="match status" value="1"/>
</dbReference>
<dbReference type="InterPro" id="IPR001680">
    <property type="entry name" value="WD40_rpt"/>
</dbReference>
<dbReference type="GO" id="GO:0000398">
    <property type="term" value="P:mRNA splicing, via spliceosome"/>
    <property type="evidence" value="ECO:0007669"/>
    <property type="project" value="InterPro"/>
</dbReference>
<dbReference type="AlphaFoldDB" id="A0A433Q7E1"/>
<evidence type="ECO:0000256" key="14">
    <source>
        <dbReference type="PROSITE-ProRule" id="PRU00221"/>
    </source>
</evidence>
<dbReference type="InterPro" id="IPR003613">
    <property type="entry name" value="Ubox_domain"/>
</dbReference>
<comment type="catalytic activity">
    <reaction evidence="15">
        <text>S-ubiquitinyl-[E2 ubiquitin-conjugating enzyme]-L-cysteine + [acceptor protein]-L-lysine = [E2 ubiquitin-conjugating enzyme]-L-cysteine + N(6)-ubiquitinyl-[acceptor protein]-L-lysine.</text>
        <dbReference type="EC" id="2.3.2.27"/>
    </reaction>
</comment>
<evidence type="ECO:0000256" key="1">
    <source>
        <dbReference type="ARBA" id="ARBA00004123"/>
    </source>
</evidence>
<keyword evidence="7 15" id="KW-0747">Spliceosome</keyword>
<reference evidence="18 19" key="1">
    <citation type="journal article" date="2018" name="New Phytol.">
        <title>Phylogenomics of Endogonaceae and evolution of mycorrhizas within Mucoromycota.</title>
        <authorList>
            <person name="Chang Y."/>
            <person name="Desiro A."/>
            <person name="Na H."/>
            <person name="Sandor L."/>
            <person name="Lipzen A."/>
            <person name="Clum A."/>
            <person name="Barry K."/>
            <person name="Grigoriev I.V."/>
            <person name="Martin F.M."/>
            <person name="Stajich J.E."/>
            <person name="Smith M.E."/>
            <person name="Bonito G."/>
            <person name="Spatafora J.W."/>
        </authorList>
    </citation>
    <scope>NUCLEOTIDE SEQUENCE [LARGE SCALE GENOMIC DNA]</scope>
    <source>
        <strain evidence="18 19">AD002</strain>
    </source>
</reference>
<dbReference type="UniPathway" id="UPA00143"/>
<keyword evidence="12 15" id="KW-0234">DNA repair</keyword>
<evidence type="ECO:0000256" key="16">
    <source>
        <dbReference type="SAM" id="MobiDB-lite"/>
    </source>
</evidence>
<keyword evidence="5 15" id="KW-0507">mRNA processing</keyword>
<comment type="caution">
    <text evidence="18">The sequence shown here is derived from an EMBL/GenBank/DDBJ whole genome shotgun (WGS) entry which is preliminary data.</text>
</comment>
<comment type="function">
    <text evidence="15">Ubiquitin-protein ligase which is mainly involved pre-mRNA splicing and DNA repair. Required for pre-mRNA splicing as component of the spliceosome.</text>
</comment>
<dbReference type="Pfam" id="PF00400">
    <property type="entry name" value="WD40"/>
    <property type="match status" value="3"/>
</dbReference>